<dbReference type="EMBL" id="UZAE01000414">
    <property type="protein sequence ID" value="VDN97021.1"/>
    <property type="molecule type" value="Genomic_DNA"/>
</dbReference>
<reference evidence="4" key="1">
    <citation type="submission" date="2017-02" db="UniProtKB">
        <authorList>
            <consortium name="WormBaseParasite"/>
        </authorList>
    </citation>
    <scope>IDENTIFICATION</scope>
</reference>
<dbReference type="Proteomes" id="UP000278807">
    <property type="component" value="Unassembled WGS sequence"/>
</dbReference>
<gene>
    <name evidence="2" type="ORF">HNAJ_LOCUS1162</name>
</gene>
<name>A0A0R3T2J3_RODNA</name>
<keyword evidence="3" id="KW-1185">Reference proteome</keyword>
<dbReference type="WBParaSite" id="HNAJ_0000116201-mRNA-1">
    <property type="protein sequence ID" value="HNAJ_0000116201-mRNA-1"/>
    <property type="gene ID" value="HNAJ_0000116201"/>
</dbReference>
<dbReference type="OrthoDB" id="44918at2759"/>
<accession>A0A0R3T2J3</accession>
<evidence type="ECO:0000259" key="1">
    <source>
        <dbReference type="Pfam" id="PF13660"/>
    </source>
</evidence>
<dbReference type="AlphaFoldDB" id="A0A0R3T2J3"/>
<evidence type="ECO:0000313" key="3">
    <source>
        <dbReference type="Proteomes" id="UP000278807"/>
    </source>
</evidence>
<feature type="domain" description="MOFRL-associated" evidence="1">
    <location>
        <begin position="8"/>
        <end position="198"/>
    </location>
</feature>
<dbReference type="GO" id="GO:0008887">
    <property type="term" value="F:glycerate kinase activity"/>
    <property type="evidence" value="ECO:0007669"/>
    <property type="project" value="InterPro"/>
</dbReference>
<dbReference type="Gene3D" id="3.40.50.10180">
    <property type="entry name" value="Glycerate kinase, MOFRL-like N-terminal domain"/>
    <property type="match status" value="1"/>
</dbReference>
<dbReference type="SUPFAM" id="SSF82544">
    <property type="entry name" value="GckA/TtuD-like"/>
    <property type="match status" value="1"/>
</dbReference>
<dbReference type="InterPro" id="IPR039760">
    <property type="entry name" value="MOFRL_protein"/>
</dbReference>
<dbReference type="PANTHER" id="PTHR12227">
    <property type="entry name" value="GLYCERATE KINASE"/>
    <property type="match status" value="1"/>
</dbReference>
<sequence>MSHVSEFQSILEKGIEAVLPDRLVRQSISLIPDGIQVDGTAYSVPGQLNIFGFGKAALSLVKAALKILGSRVENVVCCSPQPTEHEIKEYPDLCDANEILTNDGSKPNVFIFNGPRTNEPNAEVVLASLKMAKMASNMKAGDLLLVCITGGGSSLLALPAPLEKGKSALDESVNRLSLEAIVKTTKILSLDGACIQEVGINCTLSCSNL</sequence>
<proteinExistence type="predicted"/>
<dbReference type="Pfam" id="PF13660">
    <property type="entry name" value="DUF4147"/>
    <property type="match status" value="1"/>
</dbReference>
<reference evidence="2 3" key="2">
    <citation type="submission" date="2018-11" db="EMBL/GenBank/DDBJ databases">
        <authorList>
            <consortium name="Pathogen Informatics"/>
        </authorList>
    </citation>
    <scope>NUCLEOTIDE SEQUENCE [LARGE SCALE GENOMIC DNA]</scope>
</reference>
<protein>
    <submittedName>
        <fullName evidence="4">DUF4147 domain-containing protein</fullName>
    </submittedName>
</protein>
<organism evidence="4">
    <name type="scientific">Rodentolepis nana</name>
    <name type="common">Dwarf tapeworm</name>
    <name type="synonym">Hymenolepis nana</name>
    <dbReference type="NCBI Taxonomy" id="102285"/>
    <lineage>
        <taxon>Eukaryota</taxon>
        <taxon>Metazoa</taxon>
        <taxon>Spiralia</taxon>
        <taxon>Lophotrochozoa</taxon>
        <taxon>Platyhelminthes</taxon>
        <taxon>Cestoda</taxon>
        <taxon>Eucestoda</taxon>
        <taxon>Cyclophyllidea</taxon>
        <taxon>Hymenolepididae</taxon>
        <taxon>Rodentolepis</taxon>
    </lineage>
</organism>
<dbReference type="InterPro" id="IPR038614">
    <property type="entry name" value="GK_N_sf"/>
</dbReference>
<dbReference type="PANTHER" id="PTHR12227:SF0">
    <property type="entry name" value="GLYCERATE KINASE"/>
    <property type="match status" value="1"/>
</dbReference>
<evidence type="ECO:0000313" key="4">
    <source>
        <dbReference type="WBParaSite" id="HNAJ_0000116201-mRNA-1"/>
    </source>
</evidence>
<dbReference type="GO" id="GO:0005737">
    <property type="term" value="C:cytoplasm"/>
    <property type="evidence" value="ECO:0007669"/>
    <property type="project" value="TreeGrafter"/>
</dbReference>
<dbReference type="InterPro" id="IPR025286">
    <property type="entry name" value="MOFRL_assoc_dom"/>
</dbReference>
<evidence type="ECO:0000313" key="2">
    <source>
        <dbReference type="EMBL" id="VDN97021.1"/>
    </source>
</evidence>
<dbReference type="STRING" id="102285.A0A0R3T2J3"/>